<accession>A0A0C7GBS7</accession>
<name>A0A0C7GBS7_PARSO</name>
<keyword evidence="1" id="KW-0472">Membrane</keyword>
<gene>
    <name evidence="2" type="ORF">R28058_22181</name>
</gene>
<feature type="transmembrane region" description="Helical" evidence="1">
    <location>
        <begin position="6"/>
        <end position="22"/>
    </location>
</feature>
<protein>
    <submittedName>
        <fullName evidence="2">Uncharacterized protein</fullName>
    </submittedName>
</protein>
<organism evidence="2 3">
    <name type="scientific">Paraclostridium sordellii</name>
    <name type="common">Clostridium sordellii</name>
    <dbReference type="NCBI Taxonomy" id="1505"/>
    <lineage>
        <taxon>Bacteria</taxon>
        <taxon>Bacillati</taxon>
        <taxon>Bacillota</taxon>
        <taxon>Clostridia</taxon>
        <taxon>Peptostreptococcales</taxon>
        <taxon>Peptostreptococcaceae</taxon>
        <taxon>Paraclostridium</taxon>
    </lineage>
</organism>
<proteinExistence type="predicted"/>
<reference evidence="2 3" key="1">
    <citation type="submission" date="2015-01" db="EMBL/GenBank/DDBJ databases">
        <authorList>
            <person name="Aslett A.Martin."/>
            <person name="De Silva Nishadi"/>
        </authorList>
    </citation>
    <scope>NUCLEOTIDE SEQUENCE [LARGE SCALE GENOMIC DNA]</scope>
    <source>
        <strain evidence="2 3">R28058</strain>
    </source>
</reference>
<keyword evidence="1" id="KW-1133">Transmembrane helix</keyword>
<evidence type="ECO:0000313" key="2">
    <source>
        <dbReference type="EMBL" id="CEQ04485.1"/>
    </source>
</evidence>
<keyword evidence="1" id="KW-0812">Transmembrane</keyword>
<evidence type="ECO:0000313" key="3">
    <source>
        <dbReference type="Proteomes" id="UP000049127"/>
    </source>
</evidence>
<dbReference type="AlphaFoldDB" id="A0A0C7GBS7"/>
<dbReference type="EMBL" id="CEKZ01000003">
    <property type="protein sequence ID" value="CEQ04485.1"/>
    <property type="molecule type" value="Genomic_DNA"/>
</dbReference>
<evidence type="ECO:0000256" key="1">
    <source>
        <dbReference type="SAM" id="Phobius"/>
    </source>
</evidence>
<dbReference type="RefSeq" id="WP_055342427.1">
    <property type="nucleotide sequence ID" value="NZ_CDNI01000003.1"/>
</dbReference>
<dbReference type="Proteomes" id="UP000049127">
    <property type="component" value="Unassembled WGS sequence"/>
</dbReference>
<sequence length="150" mass="17646">MKRKVVISWVVVFGLVLLIGLMKKDLILNMLKPSREIVIGYPDENHPEDMINIEKMLNDYKDQHKIDLFDALLYNAKDIESINLDSKKMDVQIMINSPRECMTLMELRLWFKDDICLIADRVGEDFNEIRLKKLDKESTKTLKEVIGYKK</sequence>